<protein>
    <submittedName>
        <fullName evidence="2">Uncharacterized protein</fullName>
    </submittedName>
</protein>
<keyword evidence="1" id="KW-0472">Membrane</keyword>
<gene>
    <name evidence="2" type="ORF">BFG57_08365</name>
</gene>
<dbReference type="RefSeq" id="WP_069715618.1">
    <property type="nucleotide sequence ID" value="NZ_MJEH01000003.1"/>
</dbReference>
<dbReference type="OrthoDB" id="9808614at2"/>
<keyword evidence="3" id="KW-1185">Reference proteome</keyword>
<feature type="transmembrane region" description="Helical" evidence="1">
    <location>
        <begin position="9"/>
        <end position="27"/>
    </location>
</feature>
<reference evidence="2 3" key="1">
    <citation type="submission" date="2016-08" db="EMBL/GenBank/DDBJ databases">
        <title>Genome of Bacillus solimangrovi GH2-4.</title>
        <authorList>
            <person name="Lim S."/>
            <person name="Kim B.-C."/>
        </authorList>
    </citation>
    <scope>NUCLEOTIDE SEQUENCE [LARGE SCALE GENOMIC DNA]</scope>
    <source>
        <strain evidence="2 3">GH2-4</strain>
    </source>
</reference>
<dbReference type="AlphaFoldDB" id="A0A1E5LJI8"/>
<proteinExistence type="predicted"/>
<keyword evidence="1" id="KW-1133">Transmembrane helix</keyword>
<dbReference type="EMBL" id="MJEH01000003">
    <property type="protein sequence ID" value="OEH94262.1"/>
    <property type="molecule type" value="Genomic_DNA"/>
</dbReference>
<organism evidence="2 3">
    <name type="scientific">Bacillus solimangrovi</name>
    <dbReference type="NCBI Taxonomy" id="1305675"/>
    <lineage>
        <taxon>Bacteria</taxon>
        <taxon>Bacillati</taxon>
        <taxon>Bacillota</taxon>
        <taxon>Bacilli</taxon>
        <taxon>Bacillales</taxon>
        <taxon>Bacillaceae</taxon>
        <taxon>Bacillus</taxon>
    </lineage>
</organism>
<name>A0A1E5LJI8_9BACI</name>
<keyword evidence="1" id="KW-0812">Transmembrane</keyword>
<evidence type="ECO:0000256" key="1">
    <source>
        <dbReference type="SAM" id="Phobius"/>
    </source>
</evidence>
<evidence type="ECO:0000313" key="3">
    <source>
        <dbReference type="Proteomes" id="UP000095209"/>
    </source>
</evidence>
<accession>A0A1E5LJI8</accession>
<evidence type="ECO:0000313" key="2">
    <source>
        <dbReference type="EMBL" id="OEH94262.1"/>
    </source>
</evidence>
<dbReference type="Proteomes" id="UP000095209">
    <property type="component" value="Unassembled WGS sequence"/>
</dbReference>
<sequence>MRTKTSKPIIVIIAIVMLMLLFFSIKIPTFSVNTPFSKMENDASHSKPLKEDTLKSIDLGKNATLNLVTDSGGNIYTYLIYDEEIVASEEFVNLNNLDEEIYQMNMRRETSKYDIKLFLGMIANKEIDRVTVNGTEDIHYFDYQDQKFFYNTKFYNGPVSIEEL</sequence>
<comment type="caution">
    <text evidence="2">The sequence shown here is derived from an EMBL/GenBank/DDBJ whole genome shotgun (WGS) entry which is preliminary data.</text>
</comment>